<feature type="non-terminal residue" evidence="2">
    <location>
        <position position="1"/>
    </location>
</feature>
<organism evidence="2">
    <name type="scientific">marine sediment metagenome</name>
    <dbReference type="NCBI Taxonomy" id="412755"/>
    <lineage>
        <taxon>unclassified sequences</taxon>
        <taxon>metagenomes</taxon>
        <taxon>ecological metagenomes</taxon>
    </lineage>
</organism>
<reference evidence="2" key="1">
    <citation type="journal article" date="2015" name="Nature">
        <title>Complex archaea that bridge the gap between prokaryotes and eukaryotes.</title>
        <authorList>
            <person name="Spang A."/>
            <person name="Saw J.H."/>
            <person name="Jorgensen S.L."/>
            <person name="Zaremba-Niedzwiedzka K."/>
            <person name="Martijn J."/>
            <person name="Lind A.E."/>
            <person name="van Eijk R."/>
            <person name="Schleper C."/>
            <person name="Guy L."/>
            <person name="Ettema T.J."/>
        </authorList>
    </citation>
    <scope>NUCLEOTIDE SEQUENCE</scope>
</reference>
<evidence type="ECO:0000256" key="1">
    <source>
        <dbReference type="SAM" id="Phobius"/>
    </source>
</evidence>
<protein>
    <submittedName>
        <fullName evidence="2">Uncharacterized protein</fullName>
    </submittedName>
</protein>
<comment type="caution">
    <text evidence="2">The sequence shown here is derived from an EMBL/GenBank/DDBJ whole genome shotgun (WGS) entry which is preliminary data.</text>
</comment>
<accession>A0A0F9BS97</accession>
<gene>
    <name evidence="2" type="ORF">LCGC14_2492700</name>
</gene>
<keyword evidence="1" id="KW-0472">Membrane</keyword>
<keyword evidence="1" id="KW-1133">Transmembrane helix</keyword>
<keyword evidence="1" id="KW-0812">Transmembrane</keyword>
<feature type="transmembrane region" description="Helical" evidence="1">
    <location>
        <begin position="12"/>
        <end position="35"/>
    </location>
</feature>
<evidence type="ECO:0000313" key="2">
    <source>
        <dbReference type="EMBL" id="KKL16727.1"/>
    </source>
</evidence>
<dbReference type="EMBL" id="LAZR01039551">
    <property type="protein sequence ID" value="KKL16727.1"/>
    <property type="molecule type" value="Genomic_DNA"/>
</dbReference>
<name>A0A0F9BS97_9ZZZZ</name>
<dbReference type="AlphaFoldDB" id="A0A0F9BS97"/>
<sequence>ELSLTNKILSVFIVFTVFVLGGFVEYHFGNLSFFYDNHRQSQMLQSMSQEGYKPFDPVQEYWKEIPLQNNDLTLQLMSKDVKIKEVGLSGSLAYTGSMRPTMYGGNRLLTVKYEHAGIPQDSTCLDIKEGQIISYKAYEDDDDIDEIVHRVIDNEVGAGVLITRADVLHKGGEEIKCEDITEIVVGVLYT</sequence>
<proteinExistence type="predicted"/>